<comment type="similarity">
    <text evidence="2">Belongs to the GtrA family.</text>
</comment>
<protein>
    <submittedName>
        <fullName evidence="8">GtrA family protein</fullName>
    </submittedName>
</protein>
<dbReference type="EMBL" id="CP157484">
    <property type="protein sequence ID" value="XBO39211.1"/>
    <property type="molecule type" value="Genomic_DNA"/>
</dbReference>
<feature type="transmembrane region" description="Helical" evidence="6">
    <location>
        <begin position="137"/>
        <end position="158"/>
    </location>
</feature>
<dbReference type="RefSeq" id="WP_406856049.1">
    <property type="nucleotide sequence ID" value="NZ_CP157484.1"/>
</dbReference>
<feature type="domain" description="GtrA/DPMS transmembrane" evidence="7">
    <location>
        <begin position="45"/>
        <end position="160"/>
    </location>
</feature>
<evidence type="ECO:0000313" key="8">
    <source>
        <dbReference type="EMBL" id="XBO39211.1"/>
    </source>
</evidence>
<keyword evidence="4 6" id="KW-1133">Transmembrane helix</keyword>
<evidence type="ECO:0000256" key="2">
    <source>
        <dbReference type="ARBA" id="ARBA00009399"/>
    </source>
</evidence>
<feature type="transmembrane region" description="Helical" evidence="6">
    <location>
        <begin position="42"/>
        <end position="64"/>
    </location>
</feature>
<comment type="subcellular location">
    <subcellularLocation>
        <location evidence="1">Membrane</location>
        <topology evidence="1">Multi-pass membrane protein</topology>
    </subcellularLocation>
</comment>
<organism evidence="8">
    <name type="scientific">Alsobacter sp. KACC 23698</name>
    <dbReference type="NCBI Taxonomy" id="3149229"/>
    <lineage>
        <taxon>Bacteria</taxon>
        <taxon>Pseudomonadati</taxon>
        <taxon>Pseudomonadota</taxon>
        <taxon>Alphaproteobacteria</taxon>
        <taxon>Hyphomicrobiales</taxon>
        <taxon>Alsobacteraceae</taxon>
        <taxon>Alsobacter</taxon>
    </lineage>
</organism>
<feature type="transmembrane region" description="Helical" evidence="6">
    <location>
        <begin position="109"/>
        <end position="130"/>
    </location>
</feature>
<sequence>MPLLALAHPSMLARLSQRFGSWAARFRSTPLGALLAFPIVQAFSRFLGVGAVGLAADATIFSVLDARHMAPEISRAISLGVATCITWRLNRAFTFAASGRRAPVEALRYTAVALLAQGLSYGVFLTLVYGVPALPRLFDLLVGAGLAAFAGFAGHKFFAFAPAEA</sequence>
<evidence type="ECO:0000259" key="7">
    <source>
        <dbReference type="Pfam" id="PF04138"/>
    </source>
</evidence>
<evidence type="ECO:0000256" key="6">
    <source>
        <dbReference type="SAM" id="Phobius"/>
    </source>
</evidence>
<evidence type="ECO:0000256" key="3">
    <source>
        <dbReference type="ARBA" id="ARBA00022692"/>
    </source>
</evidence>
<dbReference type="PANTHER" id="PTHR38459">
    <property type="entry name" value="PROPHAGE BACTOPRENOL-LINKED GLUCOSE TRANSLOCASE HOMOLOG"/>
    <property type="match status" value="1"/>
</dbReference>
<proteinExistence type="inferred from homology"/>
<dbReference type="GO" id="GO:0005886">
    <property type="term" value="C:plasma membrane"/>
    <property type="evidence" value="ECO:0007669"/>
    <property type="project" value="TreeGrafter"/>
</dbReference>
<name>A0AAU7JFR4_9HYPH</name>
<dbReference type="PANTHER" id="PTHR38459:SF1">
    <property type="entry name" value="PROPHAGE BACTOPRENOL-LINKED GLUCOSE TRANSLOCASE HOMOLOG"/>
    <property type="match status" value="1"/>
</dbReference>
<evidence type="ECO:0000256" key="1">
    <source>
        <dbReference type="ARBA" id="ARBA00004141"/>
    </source>
</evidence>
<dbReference type="GO" id="GO:0000271">
    <property type="term" value="P:polysaccharide biosynthetic process"/>
    <property type="evidence" value="ECO:0007669"/>
    <property type="project" value="InterPro"/>
</dbReference>
<accession>A0AAU7JFR4</accession>
<dbReference type="InterPro" id="IPR007267">
    <property type="entry name" value="GtrA_DPMS_TM"/>
</dbReference>
<keyword evidence="5 6" id="KW-0472">Membrane</keyword>
<keyword evidence="3 6" id="KW-0812">Transmembrane</keyword>
<evidence type="ECO:0000256" key="5">
    <source>
        <dbReference type="ARBA" id="ARBA00023136"/>
    </source>
</evidence>
<dbReference type="AlphaFoldDB" id="A0AAU7JFR4"/>
<reference evidence="8" key="1">
    <citation type="submission" date="2024-05" db="EMBL/GenBank/DDBJ databases">
        <authorList>
            <person name="Kim S."/>
            <person name="Heo J."/>
            <person name="Choi H."/>
            <person name="Choi Y."/>
            <person name="Kwon S.-W."/>
            <person name="Kim Y."/>
        </authorList>
    </citation>
    <scope>NUCLEOTIDE SEQUENCE</scope>
    <source>
        <strain evidence="8">KACC 23698</strain>
    </source>
</reference>
<gene>
    <name evidence="8" type="ORF">ABEG18_26665</name>
</gene>
<dbReference type="Pfam" id="PF04138">
    <property type="entry name" value="GtrA_DPMS_TM"/>
    <property type="match status" value="1"/>
</dbReference>
<evidence type="ECO:0000256" key="4">
    <source>
        <dbReference type="ARBA" id="ARBA00022989"/>
    </source>
</evidence>
<dbReference type="InterPro" id="IPR051401">
    <property type="entry name" value="GtrA_CellWall_Glycosyl"/>
</dbReference>